<dbReference type="PANTHER" id="PTHR36120:SF1">
    <property type="entry name" value="L-FUCOSE ISOMERASE C-TERMINAL DOMAIN-CONTAINING PROTEIN"/>
    <property type="match status" value="1"/>
</dbReference>
<evidence type="ECO:0000313" key="4">
    <source>
        <dbReference type="Proteomes" id="UP000886884"/>
    </source>
</evidence>
<dbReference type="Proteomes" id="UP000886884">
    <property type="component" value="Unassembled WGS sequence"/>
</dbReference>
<dbReference type="EMBL" id="DVOT01000024">
    <property type="protein sequence ID" value="HIV26594.1"/>
    <property type="molecule type" value="Genomic_DNA"/>
</dbReference>
<keyword evidence="2" id="KW-0119">Carbohydrate metabolism</keyword>
<gene>
    <name evidence="3" type="ORF">IAA64_01375</name>
</gene>
<dbReference type="GO" id="GO:0016861">
    <property type="term" value="F:intramolecular oxidoreductase activity, interconverting aldoses and ketoses"/>
    <property type="evidence" value="ECO:0007669"/>
    <property type="project" value="InterPro"/>
</dbReference>
<evidence type="ECO:0008006" key="5">
    <source>
        <dbReference type="Google" id="ProtNLM"/>
    </source>
</evidence>
<evidence type="ECO:0000313" key="3">
    <source>
        <dbReference type="EMBL" id="HIV26594.1"/>
    </source>
</evidence>
<dbReference type="GO" id="GO:0005737">
    <property type="term" value="C:cytoplasm"/>
    <property type="evidence" value="ECO:0007669"/>
    <property type="project" value="InterPro"/>
</dbReference>
<protein>
    <recommendedName>
        <fullName evidence="5">L-fucose isomerase</fullName>
    </recommendedName>
</protein>
<dbReference type="AlphaFoldDB" id="A0A9D1P4X3"/>
<accession>A0A9D1P4X3</accession>
<dbReference type="GO" id="GO:0005996">
    <property type="term" value="P:monosaccharide metabolic process"/>
    <property type="evidence" value="ECO:0007669"/>
    <property type="project" value="InterPro"/>
</dbReference>
<evidence type="ECO:0000256" key="1">
    <source>
        <dbReference type="ARBA" id="ARBA00023235"/>
    </source>
</evidence>
<reference evidence="3" key="1">
    <citation type="submission" date="2020-10" db="EMBL/GenBank/DDBJ databases">
        <authorList>
            <person name="Gilroy R."/>
        </authorList>
    </citation>
    <scope>NUCLEOTIDE SEQUENCE</scope>
    <source>
        <strain evidence="3">CHK183-6373</strain>
    </source>
</reference>
<proteinExistence type="predicted"/>
<evidence type="ECO:0000256" key="2">
    <source>
        <dbReference type="ARBA" id="ARBA00023277"/>
    </source>
</evidence>
<keyword evidence="1" id="KW-0413">Isomerase</keyword>
<comment type="caution">
    <text evidence="3">The sequence shown here is derived from an EMBL/GenBank/DDBJ whole genome shotgun (WGS) entry which is preliminary data.</text>
</comment>
<dbReference type="InterPro" id="IPR009015">
    <property type="entry name" value="Fucose_isomerase_N/cen_sf"/>
</dbReference>
<dbReference type="PANTHER" id="PTHR36120">
    <property type="entry name" value="FUCOSE ISOMERASE"/>
    <property type="match status" value="1"/>
</dbReference>
<sequence length="468" mass="52260">MAENCNLHPQAEKGTRQMGNVGFVCFGEVNTPFERLQIKHDAALKSLRTLAANFVDGGIVIDDPAYETADKAIALLKAEQFDSLILCVAGWVPTHAVIRVADEFRSLPMVLWGLCGWREGDRIVTTAEQAGTSALRPALEAMDYTFKYVYNVIDEPEPLEAIDTYIRAAFAAKRLRHARVGTMGYRDMLLYGTQYEGNSMRGQLGVEVEPFEMLEMVREAEALSAQEVAQVVSDMRSQWTILKPCADSVLEKGARYALALAKRVRERGYDAVTLIDVDGMKKLLGFPPAIVFMLLERSCGVCTTPENDVMGNVTQLMVRYLTGQVAHYMEYYEYFKESMLIGVPDYIPIPAIEGNVELLPTAFGLLDASLLNVSKVKTGYVTCARLYYKKGRYYMHIYTGEAKQPPKWEEYGWAPPAPQLPSLEVFPDSCTVPEFAQRVSSQHVIVCYGNEVQALKELCGLLDIAVVY</sequence>
<name>A0A9D1P4X3_9FIRM</name>
<reference evidence="3" key="2">
    <citation type="journal article" date="2021" name="PeerJ">
        <title>Extensive microbial diversity within the chicken gut microbiome revealed by metagenomics and culture.</title>
        <authorList>
            <person name="Gilroy R."/>
            <person name="Ravi A."/>
            <person name="Getino M."/>
            <person name="Pursley I."/>
            <person name="Horton D.L."/>
            <person name="Alikhan N.F."/>
            <person name="Baker D."/>
            <person name="Gharbi K."/>
            <person name="Hall N."/>
            <person name="Watson M."/>
            <person name="Adriaenssens E.M."/>
            <person name="Foster-Nyarko E."/>
            <person name="Jarju S."/>
            <person name="Secka A."/>
            <person name="Antonio M."/>
            <person name="Oren A."/>
            <person name="Chaudhuri R.R."/>
            <person name="La Ragione R."/>
            <person name="Hildebrand F."/>
            <person name="Pallen M.J."/>
        </authorList>
    </citation>
    <scope>NUCLEOTIDE SEQUENCE</scope>
    <source>
        <strain evidence="3">CHK183-6373</strain>
    </source>
</reference>
<dbReference type="SUPFAM" id="SSF53743">
    <property type="entry name" value="FucI/AraA N-terminal and middle domains"/>
    <property type="match status" value="1"/>
</dbReference>
<organism evidence="3 4">
    <name type="scientific">Candidatus Ornithocaccomicrobium faecavium</name>
    <dbReference type="NCBI Taxonomy" id="2840890"/>
    <lineage>
        <taxon>Bacteria</taxon>
        <taxon>Bacillati</taxon>
        <taxon>Bacillota</taxon>
        <taxon>Clostridia</taxon>
        <taxon>Candidatus Ornithocaccomicrobium</taxon>
    </lineage>
</organism>